<reference evidence="1" key="2">
    <citation type="submission" date="2020-08" db="EMBL/GenBank/DDBJ databases">
        <authorList>
            <person name="Chen M."/>
            <person name="Teng W."/>
            <person name="Zhao L."/>
            <person name="Hu C."/>
            <person name="Zhou Y."/>
            <person name="Han B."/>
            <person name="Song L."/>
            <person name="Shu W."/>
        </authorList>
    </citation>
    <scope>NUCLEOTIDE SEQUENCE</scope>
    <source>
        <strain evidence="1">FACHB-1375</strain>
    </source>
</reference>
<dbReference type="Proteomes" id="UP000641646">
    <property type="component" value="Unassembled WGS sequence"/>
</dbReference>
<protein>
    <submittedName>
        <fullName evidence="1">Uncharacterized protein</fullName>
    </submittedName>
</protein>
<proteinExistence type="predicted"/>
<sequence length="182" mass="20774">MLLPFYFWLFPVTSSLAAKRERFSCPADVETLINILLRDLPSYANRVTQRARLRDRSLDVYGYFIVAGQAEFSPLTLGPGEYNPTTSQGGDNIQQVFFTTLQRRYTSKKPVQIQDYHWLFLTKTESGWRLAMMFSMTGPYPAGRPPTAPRDSSYGVIGQAIEIWLRDCYAGTVRSQKIQSKP</sequence>
<name>A0A926VJV3_9CYAN</name>
<dbReference type="AlphaFoldDB" id="A0A926VJV3"/>
<reference evidence="1" key="1">
    <citation type="journal article" date="2015" name="ISME J.">
        <title>Draft Genome Sequence of Streptomyces incarnatus NRRL8089, which Produces the Nucleoside Antibiotic Sinefungin.</title>
        <authorList>
            <person name="Oshima K."/>
            <person name="Hattori M."/>
            <person name="Shimizu H."/>
            <person name="Fukuda K."/>
            <person name="Nemoto M."/>
            <person name="Inagaki K."/>
            <person name="Tamura T."/>
        </authorList>
    </citation>
    <scope>NUCLEOTIDE SEQUENCE</scope>
    <source>
        <strain evidence="1">FACHB-1375</strain>
    </source>
</reference>
<evidence type="ECO:0000313" key="1">
    <source>
        <dbReference type="EMBL" id="MBD2185216.1"/>
    </source>
</evidence>
<gene>
    <name evidence="1" type="ORF">H6G03_29785</name>
</gene>
<evidence type="ECO:0000313" key="2">
    <source>
        <dbReference type="Proteomes" id="UP000641646"/>
    </source>
</evidence>
<keyword evidence="2" id="KW-1185">Reference proteome</keyword>
<comment type="caution">
    <text evidence="1">The sequence shown here is derived from an EMBL/GenBank/DDBJ whole genome shotgun (WGS) entry which is preliminary data.</text>
</comment>
<dbReference type="EMBL" id="JACJPW010000112">
    <property type="protein sequence ID" value="MBD2185216.1"/>
    <property type="molecule type" value="Genomic_DNA"/>
</dbReference>
<organism evidence="1 2">
    <name type="scientific">Aerosakkonema funiforme FACHB-1375</name>
    <dbReference type="NCBI Taxonomy" id="2949571"/>
    <lineage>
        <taxon>Bacteria</taxon>
        <taxon>Bacillati</taxon>
        <taxon>Cyanobacteriota</taxon>
        <taxon>Cyanophyceae</taxon>
        <taxon>Oscillatoriophycideae</taxon>
        <taxon>Aerosakkonematales</taxon>
        <taxon>Aerosakkonemataceae</taxon>
        <taxon>Aerosakkonema</taxon>
    </lineage>
</organism>
<accession>A0A926VJV3</accession>